<dbReference type="InterPro" id="IPR000847">
    <property type="entry name" value="LysR_HTH_N"/>
</dbReference>
<dbReference type="PATRIC" id="fig|28092.6.peg.5828"/>
<dbReference type="GO" id="GO:0003700">
    <property type="term" value="F:DNA-binding transcription factor activity"/>
    <property type="evidence" value="ECO:0007669"/>
    <property type="project" value="InterPro"/>
</dbReference>
<dbReference type="OrthoDB" id="8849678at2"/>
<dbReference type="InterPro" id="IPR036390">
    <property type="entry name" value="WH_DNA-bd_sf"/>
</dbReference>
<reference evidence="6 7" key="1">
    <citation type="submission" date="2015-03" db="EMBL/GenBank/DDBJ databases">
        <title>Draft Genome Sequence of Burkholderia andropogonis type strain ICMP2807, isolated from Sorghum bicolor.</title>
        <authorList>
            <person name="Lopes-Santos L."/>
            <person name="Castro D.B."/>
            <person name="Ottoboni L.M."/>
            <person name="Park D."/>
            <person name="Weirc B.S."/>
            <person name="Destefano S.A."/>
        </authorList>
    </citation>
    <scope>NUCLEOTIDE SEQUENCE [LARGE SCALE GENOMIC DNA]</scope>
    <source>
        <strain evidence="6 7">ICMP2807</strain>
    </source>
</reference>
<dbReference type="AlphaFoldDB" id="A0A0F5JV42"/>
<dbReference type="PANTHER" id="PTHR30427">
    <property type="entry name" value="TRANSCRIPTIONAL ACTIVATOR PROTEIN LYSR"/>
    <property type="match status" value="1"/>
</dbReference>
<proteinExistence type="inferred from homology"/>
<accession>A0A0F5JV42</accession>
<organism evidence="6 7">
    <name type="scientific">Robbsia andropogonis</name>
    <dbReference type="NCBI Taxonomy" id="28092"/>
    <lineage>
        <taxon>Bacteria</taxon>
        <taxon>Pseudomonadati</taxon>
        <taxon>Pseudomonadota</taxon>
        <taxon>Betaproteobacteria</taxon>
        <taxon>Burkholderiales</taxon>
        <taxon>Burkholderiaceae</taxon>
        <taxon>Robbsia</taxon>
    </lineage>
</organism>
<dbReference type="InterPro" id="IPR036388">
    <property type="entry name" value="WH-like_DNA-bd_sf"/>
</dbReference>
<dbReference type="Pfam" id="PF00126">
    <property type="entry name" value="HTH_1"/>
    <property type="match status" value="1"/>
</dbReference>
<dbReference type="GO" id="GO:0043565">
    <property type="term" value="F:sequence-specific DNA binding"/>
    <property type="evidence" value="ECO:0007669"/>
    <property type="project" value="TreeGrafter"/>
</dbReference>
<sequence>MAKLNAKQMDVFAAVMTYGSITAAAQQLNVSQPAVSRMIERFEMEAGFVAFERRRGRLIPTPESEIFFAEVRQFYRGIDYLNDVAREIGSTRRGYLRIGVFPAFAEGWITQRVAQYLENKAQIFTSVMPMSTDSVVDAVSRQTIDLGITLRASDRDGVRAEEIWRADIVCIVPTGHRLSRRKIIDPADLSGEDFVAMADRGPTRNYLDTVFNSLGIERKMRAESPWASTVCHMVAERLGVALVLRDVAEEFAFLGFHVLSFQPHMEYQAFLVSGTTRPLSAAAKGFRELLLAQHKQNRPKRSRRA</sequence>
<dbReference type="GO" id="GO:0010628">
    <property type="term" value="P:positive regulation of gene expression"/>
    <property type="evidence" value="ECO:0007669"/>
    <property type="project" value="TreeGrafter"/>
</dbReference>
<dbReference type="InterPro" id="IPR005119">
    <property type="entry name" value="LysR_subst-bd"/>
</dbReference>
<dbReference type="RefSeq" id="WP_046154290.1">
    <property type="nucleotide sequence ID" value="NZ_CADFGU010000004.1"/>
</dbReference>
<evidence type="ECO:0000256" key="1">
    <source>
        <dbReference type="ARBA" id="ARBA00009437"/>
    </source>
</evidence>
<name>A0A0F5JV42_9BURK</name>
<dbReference type="Gene3D" id="1.10.10.10">
    <property type="entry name" value="Winged helix-like DNA-binding domain superfamily/Winged helix DNA-binding domain"/>
    <property type="match status" value="1"/>
</dbReference>
<dbReference type="PROSITE" id="PS50931">
    <property type="entry name" value="HTH_LYSR"/>
    <property type="match status" value="1"/>
</dbReference>
<keyword evidence="7" id="KW-1185">Reference proteome</keyword>
<dbReference type="Proteomes" id="UP000033618">
    <property type="component" value="Unassembled WGS sequence"/>
</dbReference>
<evidence type="ECO:0000313" key="6">
    <source>
        <dbReference type="EMBL" id="KKB61177.1"/>
    </source>
</evidence>
<evidence type="ECO:0000256" key="3">
    <source>
        <dbReference type="ARBA" id="ARBA00023125"/>
    </source>
</evidence>
<dbReference type="Gene3D" id="3.40.190.290">
    <property type="match status" value="1"/>
</dbReference>
<protein>
    <submittedName>
        <fullName evidence="6">LysR family transcriptional regulator</fullName>
    </submittedName>
</protein>
<keyword evidence="3" id="KW-0238">DNA-binding</keyword>
<dbReference type="SUPFAM" id="SSF53850">
    <property type="entry name" value="Periplasmic binding protein-like II"/>
    <property type="match status" value="1"/>
</dbReference>
<feature type="domain" description="HTH lysR-type" evidence="5">
    <location>
        <begin position="4"/>
        <end position="61"/>
    </location>
</feature>
<keyword evidence="4" id="KW-0804">Transcription</keyword>
<comment type="similarity">
    <text evidence="1">Belongs to the LysR transcriptional regulatory family.</text>
</comment>
<dbReference type="PANTHER" id="PTHR30427:SF1">
    <property type="entry name" value="TRANSCRIPTIONAL ACTIVATOR PROTEIN LYSR"/>
    <property type="match status" value="1"/>
</dbReference>
<gene>
    <name evidence="6" type="ORF">WM40_24695</name>
</gene>
<dbReference type="EMBL" id="LAQU01000063">
    <property type="protein sequence ID" value="KKB61177.1"/>
    <property type="molecule type" value="Genomic_DNA"/>
</dbReference>
<evidence type="ECO:0000256" key="2">
    <source>
        <dbReference type="ARBA" id="ARBA00023015"/>
    </source>
</evidence>
<evidence type="ECO:0000313" key="7">
    <source>
        <dbReference type="Proteomes" id="UP000033618"/>
    </source>
</evidence>
<evidence type="ECO:0000256" key="4">
    <source>
        <dbReference type="ARBA" id="ARBA00023163"/>
    </source>
</evidence>
<dbReference type="SUPFAM" id="SSF46785">
    <property type="entry name" value="Winged helix' DNA-binding domain"/>
    <property type="match status" value="1"/>
</dbReference>
<keyword evidence="2" id="KW-0805">Transcription regulation</keyword>
<comment type="caution">
    <text evidence="6">The sequence shown here is derived from an EMBL/GenBank/DDBJ whole genome shotgun (WGS) entry which is preliminary data.</text>
</comment>
<dbReference type="STRING" id="28092.WM40_24695"/>
<evidence type="ECO:0000259" key="5">
    <source>
        <dbReference type="PROSITE" id="PS50931"/>
    </source>
</evidence>
<dbReference type="PRINTS" id="PR00039">
    <property type="entry name" value="HTHLYSR"/>
</dbReference>
<dbReference type="Pfam" id="PF03466">
    <property type="entry name" value="LysR_substrate"/>
    <property type="match status" value="1"/>
</dbReference>